<dbReference type="FunFam" id="3.40.50.980:FF:000001">
    <property type="entry name" value="Non-ribosomal peptide synthetase"/>
    <property type="match status" value="2"/>
</dbReference>
<dbReference type="PROSITE" id="PS00455">
    <property type="entry name" value="AMP_BINDING"/>
    <property type="match status" value="2"/>
</dbReference>
<feature type="domain" description="Carrier" evidence="9">
    <location>
        <begin position="2054"/>
        <end position="2129"/>
    </location>
</feature>
<dbReference type="CDD" id="cd19533">
    <property type="entry name" value="starter-C_NRPS"/>
    <property type="match status" value="1"/>
</dbReference>
<dbReference type="CDD" id="cd12116">
    <property type="entry name" value="A_NRPS_Ta1_like"/>
    <property type="match status" value="1"/>
</dbReference>
<keyword evidence="7" id="KW-0045">Antibiotic biosynthesis</keyword>
<reference evidence="10 11" key="1">
    <citation type="submission" date="2018-05" db="EMBL/GenBank/DDBJ databases">
        <title>Genomic Encyclopedia of Type Strains, Phase III (KMG-III): the genomes of soil and plant-associated and newly described type strains.</title>
        <authorList>
            <person name="Whitman W."/>
        </authorList>
    </citation>
    <scope>NUCLEOTIDE SEQUENCE [LARGE SCALE GENOMIC DNA]</scope>
    <source>
        <strain evidence="10 11">CECT 5696</strain>
    </source>
</reference>
<dbReference type="Pfam" id="PF00975">
    <property type="entry name" value="Thioesterase"/>
    <property type="match status" value="1"/>
</dbReference>
<comment type="similarity">
    <text evidence="2">Belongs to the ATP-dependent AMP-binding enzyme family.</text>
</comment>
<dbReference type="NCBIfam" id="TIGR01733">
    <property type="entry name" value="AA-adenyl-dom"/>
    <property type="match status" value="2"/>
</dbReference>
<dbReference type="CDD" id="cd17643">
    <property type="entry name" value="A_NRPS_Cytc1-like"/>
    <property type="match status" value="1"/>
</dbReference>
<dbReference type="GO" id="GO:0008610">
    <property type="term" value="P:lipid biosynthetic process"/>
    <property type="evidence" value="ECO:0007669"/>
    <property type="project" value="UniProtKB-ARBA"/>
</dbReference>
<dbReference type="Pfam" id="PF13193">
    <property type="entry name" value="AMP-binding_C"/>
    <property type="match status" value="2"/>
</dbReference>
<dbReference type="GO" id="GO:0005829">
    <property type="term" value="C:cytosol"/>
    <property type="evidence" value="ECO:0007669"/>
    <property type="project" value="TreeGrafter"/>
</dbReference>
<dbReference type="Gene3D" id="3.40.50.980">
    <property type="match status" value="2"/>
</dbReference>
<dbReference type="CDD" id="cd19538">
    <property type="entry name" value="LCL_NRPS"/>
    <property type="match status" value="1"/>
</dbReference>
<dbReference type="Gene3D" id="3.40.50.12780">
    <property type="entry name" value="N-terminal domain of ligase-like"/>
    <property type="match status" value="1"/>
</dbReference>
<dbReference type="InterPro" id="IPR042099">
    <property type="entry name" value="ANL_N_sf"/>
</dbReference>
<dbReference type="FunFam" id="3.30.300.30:FF:000010">
    <property type="entry name" value="Enterobactin synthetase component F"/>
    <property type="match status" value="2"/>
</dbReference>
<dbReference type="InterPro" id="IPR045851">
    <property type="entry name" value="AMP-bd_C_sf"/>
</dbReference>
<organism evidence="10 11">
    <name type="scientific">Paenibacillus cellulosilyticus</name>
    <dbReference type="NCBI Taxonomy" id="375489"/>
    <lineage>
        <taxon>Bacteria</taxon>
        <taxon>Bacillati</taxon>
        <taxon>Bacillota</taxon>
        <taxon>Bacilli</taxon>
        <taxon>Bacillales</taxon>
        <taxon>Paenibacillaceae</taxon>
        <taxon>Paenibacillus</taxon>
    </lineage>
</organism>
<dbReference type="Gene3D" id="3.30.300.30">
    <property type="match status" value="2"/>
</dbReference>
<evidence type="ECO:0000256" key="4">
    <source>
        <dbReference type="ARBA" id="ARBA00022553"/>
    </source>
</evidence>
<evidence type="ECO:0000313" key="11">
    <source>
        <dbReference type="Proteomes" id="UP000246635"/>
    </source>
</evidence>
<accession>A0A2V2YP06</accession>
<dbReference type="SUPFAM" id="SSF52777">
    <property type="entry name" value="CoA-dependent acyltransferases"/>
    <property type="match status" value="4"/>
</dbReference>
<dbReference type="SUPFAM" id="SSF53474">
    <property type="entry name" value="alpha/beta-Hydrolases"/>
    <property type="match status" value="1"/>
</dbReference>
<sequence length="2410" mass="266452">MSMLTLEQTRLPLSGAQSGIWFAQQLDPDSWAYNTGECIEIHGTLDCALFERALHQTMLEAEALRVKFGEDEHGPWQQIQDRLDWQLQQSDWSADIGAKAEAEAWMQADLQRPIDLRQGPLFTQALFKVAADCYLWYQRIHHIVIDGYGYSLIVRRTAELYTQFVQRGEQQEGAFGSLRAIVEEDQEYRSSERYVQDRQYWMERFADEPEAVTLTDRAPKMSSSFIRRTDYLPRAAVERMYAAAQSSSASWTELVIAAIAAYLHRLTQAEDIILAVPVMNRMGSVSLRTPGMVMNIIPLRLTVRADMKADELMKQAASAIRQSRKHQRYRQEELRRDLKLLGDNRRLFGPQVNLMPFDYGLTFAGLQATARNLSAGPVDDLSFNVYDRLDGEGLRIDMDANPTAYSMEEVAAHQQRFMHFLGQYVSAVEQHQAIGLVGLLLGDERNQVIEQWNAAARNVPPLSVPSLFEEQVRRSPNASALLVDGNVLSYDELNSRANRLAYELIAHGAGPERIVAIVLPRSTDMVVAMLAIMKSGAAYLPLDIDYPADRIKYMLEDAAPIAVITSSDTSFEQKIGSAAPIIVIDAPVTQQQLLRQSHTNLSEDRRHRQHSLLHPAYVIYTSGSTGKPKGVVISHGNLTNFLCSMQDQFALRKEDRLLAVTTIAFDIAALEIYLPLLNGAQIVLASKSTVQDPAALSAMIRSFGATIMQATPTLWQSLLAYDAESLRGLRVLVGGEALPITLKQNLQLAGCSITNMYGPTETTIWSTTAALDQEDGNPPIGKPIWNTQVYVLDSALQLVPPGIIGDLYIAGLGLARGYLGRPDLTSERFVADPYGEPGSRMYRTGDLAQWRMDGSLVYIGRADHQIKIRGFRIEPGEIEAALAKQPSVGQVSVIVREDHPGDPRLVAYIVPTAGQMPEAGQLRQSIENDLPAFMLPSAFVMLDSLPLTPNGKIDRKALPAPDLGSITDGSKPRTPQEMILCELFAEVLAVAQVSIHDSFFELGGHSLLAGRLMIRVRDSFGVELGIGQLFEAPTVAGLAKRLDTAQQARSAIRPAARPAAIPLSFSQQRLWFLYRLEGPSPTYNIPLVANLTGELDKEALQAAIHDLLARHETLRTIFPESKGTSRQHILDSQSAQLDLIVTASNEQRIPADLAEAVRYSFDLASEISMRVQLFELGGDKHVLLLLLHHLVGDGWSLSALTRDLTTAYMARLNGEAPQWTPLSVQYADYAIWQHELLGDKSDNSLIARQLNYWTDQLRGLPDQLELPTDYPRPAAASYEGDTIEFFIDANLHGQLLQLSKDGKASLFMVLQAGLAALFTRLGAGTDIPIGSPIAGRNDDALEDLVGFFINTLVIRTDTSGDPTFRELLDRVRLTNLAAYENQDVPFERLVEVLNPVRSRARHPLFQVMLAFQNTPEPMLELPGVESSLHLNTVGAAKFDLTFELTDRRGREGSPSGIHGLVEFSTDLFKKATVEATTARFVRLLAAAAAHPDQPIGRLELLSEEERRRILVEWNTPVSQPVLDHADSLSLVTIPGWFERQALLTPEATAVSYGAASLSYRNLNRKANRLAHHLIQQGAGPEAFVALALPRSLELVVAIVAVLKAGAAYLPLDPDYPANRLAYSMADAQPIYLITSTDAVNKLPEAHALPVMTMDSPEAVELLLHYSDANPSDLDRIAPLRPEHPAYMIYTSGSTGNPKGVVIPHQNVVRLFSSTAHWYEFQQGDVWTLFHSYAFDFSVWELWGPLFYGGRLVVVPHTISRSPSEFLQLMVDEQVTVLNQTPSAFYQLMQADRENPAVGRLLSLRYVVFGGEALELRRLEDWYERHEIDSPRLINMYGITETTVHVSYKALDREALTARGNSLIGQAIPDLQLYVLDSELQPVPPGVTGDLYVAGAGLARGYWRRPDLTADRFIANPFGKPGTRLYRTGDLARWTADGSLDYIGRADHQVKIRGFRIELGEIEAALARHPDVAQVAVIVREDQLGDRRLVAYIVSAEHAEWDAAAIRRQTADSLPDYMVPSVYIPMQVMPLTPNGKLDSKALPAPDYSVSTAGVGPRTPQEEILCDLFAEILGLPRVGIEDGFFELGGHSLLAVRLMSRIREALGVELSIGSLFEAPNVAGLAEKLKMGDSGSALDVLLPLRAGGLHAPMFFVHPAGGLSWCYAGLMRSLSSDYPIYGLQARGIAERTEQLPQSLDEMAADYLAHIRQVQPEGPYYIAGWSLGGNVAHAMAVKLQEEGEEVALLAMLDSYPSHFLPLKDGPDEREALIALLALGGYDPDSMGDQPLTMSSAVDILRSDGSALASLEEQTIMNLKDTYVNSVSIMAAYTPKRYSGDILFFRSTIIPEWFTPIAPETWLPYIDGRIEQHDIACRHKDMCQPEPLAIIGGLLAGKLEEMKNTSDYTKEGVLSHD</sequence>
<dbReference type="GO" id="GO:0043041">
    <property type="term" value="P:amino acid activation for nonribosomal peptide biosynthetic process"/>
    <property type="evidence" value="ECO:0007669"/>
    <property type="project" value="TreeGrafter"/>
</dbReference>
<dbReference type="PROSITE" id="PS50075">
    <property type="entry name" value="CARRIER"/>
    <property type="match status" value="2"/>
</dbReference>
<dbReference type="Pfam" id="PF00501">
    <property type="entry name" value="AMP-binding"/>
    <property type="match status" value="2"/>
</dbReference>
<dbReference type="InterPro" id="IPR020806">
    <property type="entry name" value="PKS_PP-bd"/>
</dbReference>
<dbReference type="Pfam" id="PF00668">
    <property type="entry name" value="Condensation"/>
    <property type="match status" value="2"/>
</dbReference>
<dbReference type="GO" id="GO:0016874">
    <property type="term" value="F:ligase activity"/>
    <property type="evidence" value="ECO:0007669"/>
    <property type="project" value="UniProtKB-KW"/>
</dbReference>
<dbReference type="InterPro" id="IPR020845">
    <property type="entry name" value="AMP-binding_CS"/>
</dbReference>
<protein>
    <submittedName>
        <fullName evidence="10">Nonribosomal peptide synthetase DhbF</fullName>
    </submittedName>
</protein>
<evidence type="ECO:0000256" key="6">
    <source>
        <dbReference type="ARBA" id="ARBA00022737"/>
    </source>
</evidence>
<dbReference type="InterPro" id="IPR001242">
    <property type="entry name" value="Condensation_dom"/>
</dbReference>
<dbReference type="InterPro" id="IPR001031">
    <property type="entry name" value="Thioesterase"/>
</dbReference>
<dbReference type="NCBIfam" id="NF003417">
    <property type="entry name" value="PRK04813.1"/>
    <property type="match status" value="2"/>
</dbReference>
<dbReference type="InterPro" id="IPR025110">
    <property type="entry name" value="AMP-bd_C"/>
</dbReference>
<evidence type="ECO:0000256" key="5">
    <source>
        <dbReference type="ARBA" id="ARBA00022598"/>
    </source>
</evidence>
<evidence type="ECO:0000256" key="1">
    <source>
        <dbReference type="ARBA" id="ARBA00001957"/>
    </source>
</evidence>
<evidence type="ECO:0000256" key="7">
    <source>
        <dbReference type="ARBA" id="ARBA00023194"/>
    </source>
</evidence>
<dbReference type="InterPro" id="IPR000873">
    <property type="entry name" value="AMP-dep_synth/lig_dom"/>
</dbReference>
<evidence type="ECO:0000259" key="9">
    <source>
        <dbReference type="PROSITE" id="PS50075"/>
    </source>
</evidence>
<dbReference type="Gene3D" id="2.30.38.10">
    <property type="entry name" value="Luciferase, Domain 3"/>
    <property type="match status" value="1"/>
</dbReference>
<dbReference type="Pfam" id="PF00550">
    <property type="entry name" value="PP-binding"/>
    <property type="match status" value="2"/>
</dbReference>
<dbReference type="GO" id="GO:0031177">
    <property type="term" value="F:phosphopantetheine binding"/>
    <property type="evidence" value="ECO:0007669"/>
    <property type="project" value="InterPro"/>
</dbReference>
<dbReference type="FunFam" id="1.10.1200.10:FF:000016">
    <property type="entry name" value="Non-ribosomal peptide synthase"/>
    <property type="match status" value="1"/>
</dbReference>
<keyword evidence="6" id="KW-0677">Repeat</keyword>
<dbReference type="InterPro" id="IPR029058">
    <property type="entry name" value="AB_hydrolase_fold"/>
</dbReference>
<dbReference type="FunFam" id="3.40.50.980:FF:000002">
    <property type="entry name" value="Enterobactin synthetase component F"/>
    <property type="match status" value="1"/>
</dbReference>
<dbReference type="InterPro" id="IPR010071">
    <property type="entry name" value="AA_adenyl_dom"/>
</dbReference>
<proteinExistence type="inferred from homology"/>
<dbReference type="GO" id="GO:0044550">
    <property type="term" value="P:secondary metabolite biosynthetic process"/>
    <property type="evidence" value="ECO:0007669"/>
    <property type="project" value="UniProtKB-ARBA"/>
</dbReference>
<evidence type="ECO:0000256" key="8">
    <source>
        <dbReference type="ARBA" id="ARBA00023268"/>
    </source>
</evidence>
<gene>
    <name evidence="10" type="ORF">DFQ01_13422</name>
</gene>
<dbReference type="GO" id="GO:0072330">
    <property type="term" value="P:monocarboxylic acid biosynthetic process"/>
    <property type="evidence" value="ECO:0007669"/>
    <property type="project" value="UniProtKB-ARBA"/>
</dbReference>
<keyword evidence="3" id="KW-0596">Phosphopantetheine</keyword>
<evidence type="ECO:0000313" key="10">
    <source>
        <dbReference type="EMBL" id="PWV93783.1"/>
    </source>
</evidence>
<dbReference type="FunFam" id="3.30.559.10:FF:000012">
    <property type="entry name" value="Non-ribosomal peptide synthetase"/>
    <property type="match status" value="1"/>
</dbReference>
<evidence type="ECO:0000256" key="3">
    <source>
        <dbReference type="ARBA" id="ARBA00022450"/>
    </source>
</evidence>
<dbReference type="SUPFAM" id="SSF56801">
    <property type="entry name" value="Acetyl-CoA synthetase-like"/>
    <property type="match status" value="2"/>
</dbReference>
<dbReference type="InterPro" id="IPR036736">
    <property type="entry name" value="ACP-like_sf"/>
</dbReference>
<keyword evidence="5" id="KW-0436">Ligase</keyword>
<dbReference type="SMART" id="SM00823">
    <property type="entry name" value="PKS_PP"/>
    <property type="match status" value="2"/>
</dbReference>
<dbReference type="SUPFAM" id="SSF47336">
    <property type="entry name" value="ACP-like"/>
    <property type="match status" value="2"/>
</dbReference>
<dbReference type="PANTHER" id="PTHR45527:SF14">
    <property type="entry name" value="PLIPASTATIN SYNTHASE SUBUNIT B"/>
    <property type="match status" value="1"/>
</dbReference>
<dbReference type="GO" id="GO:0017000">
    <property type="term" value="P:antibiotic biosynthetic process"/>
    <property type="evidence" value="ECO:0007669"/>
    <property type="project" value="UniProtKB-KW"/>
</dbReference>
<evidence type="ECO:0000256" key="2">
    <source>
        <dbReference type="ARBA" id="ARBA00006432"/>
    </source>
</evidence>
<dbReference type="SMART" id="SM00824">
    <property type="entry name" value="PKS_TE"/>
    <property type="match status" value="1"/>
</dbReference>
<comment type="caution">
    <text evidence="10">The sequence shown here is derived from an EMBL/GenBank/DDBJ whole genome shotgun (WGS) entry which is preliminary data.</text>
</comment>
<keyword evidence="4" id="KW-0597">Phosphoprotein</keyword>
<dbReference type="FunFam" id="2.30.38.10:FF:000001">
    <property type="entry name" value="Non-ribosomal peptide synthetase PvdI"/>
    <property type="match status" value="2"/>
</dbReference>
<feature type="domain" description="Carrier" evidence="9">
    <location>
        <begin position="971"/>
        <end position="1046"/>
    </location>
</feature>
<comment type="cofactor">
    <cofactor evidence="1">
        <name>pantetheine 4'-phosphate</name>
        <dbReference type="ChEBI" id="CHEBI:47942"/>
    </cofactor>
</comment>
<dbReference type="InterPro" id="IPR023213">
    <property type="entry name" value="CAT-like_dom_sf"/>
</dbReference>
<dbReference type="PANTHER" id="PTHR45527">
    <property type="entry name" value="NONRIBOSOMAL PEPTIDE SYNTHETASE"/>
    <property type="match status" value="1"/>
</dbReference>
<dbReference type="FunFam" id="3.40.50.12780:FF:000012">
    <property type="entry name" value="Non-ribosomal peptide synthetase"/>
    <property type="match status" value="2"/>
</dbReference>
<dbReference type="Gene3D" id="1.10.1200.10">
    <property type="entry name" value="ACP-like"/>
    <property type="match status" value="1"/>
</dbReference>
<dbReference type="EMBL" id="QGTQ01000034">
    <property type="protein sequence ID" value="PWV93783.1"/>
    <property type="molecule type" value="Genomic_DNA"/>
</dbReference>
<name>A0A2V2YP06_9BACL</name>
<dbReference type="InterPro" id="IPR009081">
    <property type="entry name" value="PP-bd_ACP"/>
</dbReference>
<keyword evidence="8" id="KW-0511">Multifunctional enzyme</keyword>
<dbReference type="Proteomes" id="UP000246635">
    <property type="component" value="Unassembled WGS sequence"/>
</dbReference>
<dbReference type="InterPro" id="IPR020802">
    <property type="entry name" value="TesA-like"/>
</dbReference>
<keyword evidence="11" id="KW-1185">Reference proteome</keyword>
<dbReference type="Gene3D" id="3.30.559.30">
    <property type="entry name" value="Nonribosomal peptide synthetase, condensation domain"/>
    <property type="match status" value="2"/>
</dbReference>
<dbReference type="Gene3D" id="3.30.559.10">
    <property type="entry name" value="Chloramphenicol acetyltransferase-like domain"/>
    <property type="match status" value="2"/>
</dbReference>
<dbReference type="FunFam" id="1.10.1200.10:FF:000005">
    <property type="entry name" value="Nonribosomal peptide synthetase 1"/>
    <property type="match status" value="1"/>
</dbReference>
<dbReference type="Gene3D" id="3.40.50.1820">
    <property type="entry name" value="alpha/beta hydrolase"/>
    <property type="match status" value="1"/>
</dbReference>